<gene>
    <name evidence="1" type="ORF">FBUS_07003</name>
</gene>
<evidence type="ECO:0000313" key="1">
    <source>
        <dbReference type="EMBL" id="KAA0196535.1"/>
    </source>
</evidence>
<dbReference type="AlphaFoldDB" id="A0A8E0S489"/>
<comment type="caution">
    <text evidence="1">The sequence shown here is derived from an EMBL/GenBank/DDBJ whole genome shotgun (WGS) entry which is preliminary data.</text>
</comment>
<sequence length="395" mass="43811">MTSVQVNRFQKRVLGLQAHHNLAAQRYSVSSKNYEKFSRSMVDSLVAHLAENDKKMKKTKRISKSRGALSQGLRSTRPGEIVKPVDRFPSYTGYPNCCPADDPCLSGATYNVLPPQFPIHETKVPENVEFEAHHPMAPSPASTKEPIFPPPTYADPSASNMLISECPSSGSGTFDYYMATKSNFSRDYSPLSHGLDDGFTRYDYCHPQHSRDHFYRMGSTDAYGTDPNFHTGMPHQCTNFPPHHQHLAQTPWPTNLTRELSNPTEYGDSFLSNLDQCASACNGKYPDPYGQYTTKPISVTSQDYRGCARPVRAEILTVIPRTAGSGYTGINPILASTYPVASGSRPEKIFNPCSQLSDSAIVLGQTSRGSFRSSNHNINTMQVPNRPSFNSMSYL</sequence>
<dbReference type="Proteomes" id="UP000728185">
    <property type="component" value="Unassembled WGS sequence"/>
</dbReference>
<keyword evidence="2" id="KW-1185">Reference proteome</keyword>
<dbReference type="EMBL" id="LUCM01002961">
    <property type="protein sequence ID" value="KAA0196535.1"/>
    <property type="molecule type" value="Genomic_DNA"/>
</dbReference>
<evidence type="ECO:0000313" key="2">
    <source>
        <dbReference type="Proteomes" id="UP000728185"/>
    </source>
</evidence>
<dbReference type="OrthoDB" id="6234233at2759"/>
<reference evidence="1" key="1">
    <citation type="submission" date="2019-05" db="EMBL/GenBank/DDBJ databases">
        <title>Annotation for the trematode Fasciolopsis buski.</title>
        <authorList>
            <person name="Choi Y.-J."/>
        </authorList>
    </citation>
    <scope>NUCLEOTIDE SEQUENCE</scope>
    <source>
        <strain evidence="1">HT</strain>
        <tissue evidence="1">Whole worm</tissue>
    </source>
</reference>
<accession>A0A8E0S489</accession>
<name>A0A8E0S489_9TREM</name>
<organism evidence="1 2">
    <name type="scientific">Fasciolopsis buskii</name>
    <dbReference type="NCBI Taxonomy" id="27845"/>
    <lineage>
        <taxon>Eukaryota</taxon>
        <taxon>Metazoa</taxon>
        <taxon>Spiralia</taxon>
        <taxon>Lophotrochozoa</taxon>
        <taxon>Platyhelminthes</taxon>
        <taxon>Trematoda</taxon>
        <taxon>Digenea</taxon>
        <taxon>Plagiorchiida</taxon>
        <taxon>Echinostomata</taxon>
        <taxon>Echinostomatoidea</taxon>
        <taxon>Fasciolidae</taxon>
        <taxon>Fasciolopsis</taxon>
    </lineage>
</organism>
<proteinExistence type="predicted"/>
<protein>
    <submittedName>
        <fullName evidence="1">Uncharacterized protein</fullName>
    </submittedName>
</protein>